<keyword evidence="1" id="KW-1133">Transmembrane helix</keyword>
<feature type="transmembrane region" description="Helical" evidence="1">
    <location>
        <begin position="20"/>
        <end position="37"/>
    </location>
</feature>
<keyword evidence="1" id="KW-0812">Transmembrane</keyword>
<protein>
    <recommendedName>
        <fullName evidence="4">O-antigen ligase domain-containing protein</fullName>
    </recommendedName>
</protein>
<feature type="transmembrane region" description="Helical" evidence="1">
    <location>
        <begin position="196"/>
        <end position="212"/>
    </location>
</feature>
<gene>
    <name evidence="2" type="ORF">D1012_01205</name>
</gene>
<feature type="transmembrane region" description="Helical" evidence="1">
    <location>
        <begin position="142"/>
        <end position="165"/>
    </location>
</feature>
<evidence type="ECO:0000313" key="3">
    <source>
        <dbReference type="Proteomes" id="UP000284547"/>
    </source>
</evidence>
<feature type="transmembrane region" description="Helical" evidence="1">
    <location>
        <begin position="172"/>
        <end position="190"/>
    </location>
</feature>
<proteinExistence type="predicted"/>
<feature type="transmembrane region" description="Helical" evidence="1">
    <location>
        <begin position="67"/>
        <end position="86"/>
    </location>
</feature>
<reference evidence="2 3" key="1">
    <citation type="submission" date="2018-08" db="EMBL/GenBank/DDBJ databases">
        <title>Flavobacterium tibetense sp. nov., isolated from a wetland YonghuCo on Tibetan Plateau.</title>
        <authorList>
            <person name="Phurbu D."/>
            <person name="Lu H."/>
            <person name="Xing P."/>
        </authorList>
    </citation>
    <scope>NUCLEOTIDE SEQUENCE [LARGE SCALE GENOMIC DNA]</scope>
    <source>
        <strain evidence="2 3">DJC</strain>
    </source>
</reference>
<evidence type="ECO:0008006" key="4">
    <source>
        <dbReference type="Google" id="ProtNLM"/>
    </source>
</evidence>
<feature type="transmembrane region" description="Helical" evidence="1">
    <location>
        <begin position="347"/>
        <end position="366"/>
    </location>
</feature>
<feature type="transmembrane region" description="Helical" evidence="1">
    <location>
        <begin position="98"/>
        <end position="122"/>
    </location>
</feature>
<evidence type="ECO:0000256" key="1">
    <source>
        <dbReference type="SAM" id="Phobius"/>
    </source>
</evidence>
<keyword evidence="3" id="KW-1185">Reference proteome</keyword>
<comment type="caution">
    <text evidence="2">The sequence shown here is derived from an EMBL/GenBank/DDBJ whole genome shotgun (WGS) entry which is preliminary data.</text>
</comment>
<evidence type="ECO:0000313" key="2">
    <source>
        <dbReference type="EMBL" id="RGP38772.1"/>
    </source>
</evidence>
<feature type="transmembrane region" description="Helical" evidence="1">
    <location>
        <begin position="372"/>
        <end position="390"/>
    </location>
</feature>
<feature type="transmembrane region" description="Helical" evidence="1">
    <location>
        <begin position="219"/>
        <end position="236"/>
    </location>
</feature>
<name>A0A411Z6Y8_9RHOB</name>
<dbReference type="AlphaFoldDB" id="A0A411Z6Y8"/>
<accession>A0A411Z6Y8</accession>
<dbReference type="EMBL" id="QWEY01000001">
    <property type="protein sequence ID" value="RGP38772.1"/>
    <property type="molecule type" value="Genomic_DNA"/>
</dbReference>
<dbReference type="Proteomes" id="UP000284547">
    <property type="component" value="Unassembled WGS sequence"/>
</dbReference>
<feature type="transmembrane region" description="Helical" evidence="1">
    <location>
        <begin position="315"/>
        <end position="335"/>
    </location>
</feature>
<feature type="transmembrane region" description="Helical" evidence="1">
    <location>
        <begin position="44"/>
        <end position="61"/>
    </location>
</feature>
<keyword evidence="1" id="KW-0472">Membrane</keyword>
<sequence>MAAFWVLLYFEPVQIGPLKVSQIWKVVLIMSLALLLLRRSVPLWFVFAFLFSFKQILYLTFPYGLMTAIASALDAMMFPLVLLYLFRTFKEKPDAVTILHNFSIYASLFFIFSAVPFLLGLQSLQPQRDLAMWGLESNAATGLFYTLAPASQTYLAATLVIMASYQRFSGSLRYIAFFLATIALGTYLVYFSYTRTGWIIYAGGVIILALSIKSASRKMMAISLVAMCAVAAYAYLAQNEAFLLRMAGGATYRQDVEVSWTALMQSRFPFIVTAIDNLNSFGLPGWLIGYGDETTRGLFLQKTGMAITSHNATTTILEGSGLIGLVVYFSYVAALWRRVRHGMRTDLQLRLLIIIGGYCWIATYVLSHGLPLYAQIAFAGIFASALVRAAQSGRRVVGTSGFGQSGISSASLHPDIGAR</sequence>
<organism evidence="2 3">
    <name type="scientific">Pseudotabrizicola alkalilacus</name>
    <dbReference type="NCBI Taxonomy" id="2305252"/>
    <lineage>
        <taxon>Bacteria</taxon>
        <taxon>Pseudomonadati</taxon>
        <taxon>Pseudomonadota</taxon>
        <taxon>Alphaproteobacteria</taxon>
        <taxon>Rhodobacterales</taxon>
        <taxon>Paracoccaceae</taxon>
        <taxon>Pseudotabrizicola</taxon>
    </lineage>
</organism>